<accession>K1RXL0</accession>
<dbReference type="EMBL" id="JH818281">
    <property type="protein sequence ID" value="EKC39731.1"/>
    <property type="molecule type" value="Genomic_DNA"/>
</dbReference>
<evidence type="ECO:0000313" key="1">
    <source>
        <dbReference type="EMBL" id="EKC39731.1"/>
    </source>
</evidence>
<dbReference type="AlphaFoldDB" id="K1RXL0"/>
<protein>
    <submittedName>
        <fullName evidence="1">Uncharacterized protein</fullName>
    </submittedName>
</protein>
<proteinExistence type="predicted"/>
<gene>
    <name evidence="1" type="ORF">CGI_10018149</name>
</gene>
<dbReference type="HOGENOM" id="CLU_172053_0_0_1"/>
<organism evidence="1">
    <name type="scientific">Magallana gigas</name>
    <name type="common">Pacific oyster</name>
    <name type="synonym">Crassostrea gigas</name>
    <dbReference type="NCBI Taxonomy" id="29159"/>
    <lineage>
        <taxon>Eukaryota</taxon>
        <taxon>Metazoa</taxon>
        <taxon>Spiralia</taxon>
        <taxon>Lophotrochozoa</taxon>
        <taxon>Mollusca</taxon>
        <taxon>Bivalvia</taxon>
        <taxon>Autobranchia</taxon>
        <taxon>Pteriomorphia</taxon>
        <taxon>Ostreida</taxon>
        <taxon>Ostreoidea</taxon>
        <taxon>Ostreidae</taxon>
        <taxon>Magallana</taxon>
    </lineage>
</organism>
<sequence>MVYSFPRGTVFVETGGRGEDIVFEDGVWGLQCRYTLENILVICAIVGLCLLIIAIVTLISIFTSRWRYTMSCEHDLEDSRYDNTIISTYEGDSSMWTTEGTFRTLDEI</sequence>
<name>K1RXL0_MAGGI</name>
<dbReference type="InParanoid" id="K1RXL0"/>
<reference evidence="1" key="1">
    <citation type="journal article" date="2012" name="Nature">
        <title>The oyster genome reveals stress adaptation and complexity of shell formation.</title>
        <authorList>
            <person name="Zhang G."/>
            <person name="Fang X."/>
            <person name="Guo X."/>
            <person name="Li L."/>
            <person name="Luo R."/>
            <person name="Xu F."/>
            <person name="Yang P."/>
            <person name="Zhang L."/>
            <person name="Wang X."/>
            <person name="Qi H."/>
            <person name="Xiong Z."/>
            <person name="Que H."/>
            <person name="Xie Y."/>
            <person name="Holland P.W."/>
            <person name="Paps J."/>
            <person name="Zhu Y."/>
            <person name="Wu F."/>
            <person name="Chen Y."/>
            <person name="Wang J."/>
            <person name="Peng C."/>
            <person name="Meng J."/>
            <person name="Yang L."/>
            <person name="Liu J."/>
            <person name="Wen B."/>
            <person name="Zhang N."/>
            <person name="Huang Z."/>
            <person name="Zhu Q."/>
            <person name="Feng Y."/>
            <person name="Mount A."/>
            <person name="Hedgecock D."/>
            <person name="Xu Z."/>
            <person name="Liu Y."/>
            <person name="Domazet-Loso T."/>
            <person name="Du Y."/>
            <person name="Sun X."/>
            <person name="Zhang S."/>
            <person name="Liu B."/>
            <person name="Cheng P."/>
            <person name="Jiang X."/>
            <person name="Li J."/>
            <person name="Fan D."/>
            <person name="Wang W."/>
            <person name="Fu W."/>
            <person name="Wang T."/>
            <person name="Wang B."/>
            <person name="Zhang J."/>
            <person name="Peng Z."/>
            <person name="Li Y."/>
            <person name="Li N."/>
            <person name="Wang J."/>
            <person name="Chen M."/>
            <person name="He Y."/>
            <person name="Tan F."/>
            <person name="Song X."/>
            <person name="Zheng Q."/>
            <person name="Huang R."/>
            <person name="Yang H."/>
            <person name="Du X."/>
            <person name="Chen L."/>
            <person name="Yang M."/>
            <person name="Gaffney P.M."/>
            <person name="Wang S."/>
            <person name="Luo L."/>
            <person name="She Z."/>
            <person name="Ming Y."/>
            <person name="Huang W."/>
            <person name="Zhang S."/>
            <person name="Huang B."/>
            <person name="Zhang Y."/>
            <person name="Qu T."/>
            <person name="Ni P."/>
            <person name="Miao G."/>
            <person name="Wang J."/>
            <person name="Wang Q."/>
            <person name="Steinberg C.E."/>
            <person name="Wang H."/>
            <person name="Li N."/>
            <person name="Qian L."/>
            <person name="Zhang G."/>
            <person name="Li Y."/>
            <person name="Yang H."/>
            <person name="Liu X."/>
            <person name="Wang J."/>
            <person name="Yin Y."/>
            <person name="Wang J."/>
        </authorList>
    </citation>
    <scope>NUCLEOTIDE SEQUENCE [LARGE SCALE GENOMIC DNA]</scope>
    <source>
        <strain evidence="1">05x7-T-G4-1.051#20</strain>
    </source>
</reference>